<dbReference type="AlphaFoldDB" id="A0A1J1GTR9"/>
<evidence type="ECO:0000313" key="5">
    <source>
        <dbReference type="Proteomes" id="UP000220797"/>
    </source>
</evidence>
<dbReference type="GeneID" id="39731592"/>
<dbReference type="RefSeq" id="XP_028528655.1">
    <property type="nucleotide sequence ID" value="XM_028672064.1"/>
</dbReference>
<evidence type="ECO:0008006" key="6">
    <source>
        <dbReference type="Google" id="ProtNLM"/>
    </source>
</evidence>
<dbReference type="VEuPathDB" id="PlasmoDB:PGAL8A_00305900"/>
<gene>
    <name evidence="4" type="ORF">PGAL8A_00305900</name>
</gene>
<keyword evidence="5" id="KW-1185">Reference proteome</keyword>
<feature type="transmembrane region" description="Helical" evidence="2">
    <location>
        <begin position="261"/>
        <end position="279"/>
    </location>
</feature>
<organism evidence="4 5">
    <name type="scientific">Plasmodium gallinaceum</name>
    <dbReference type="NCBI Taxonomy" id="5849"/>
    <lineage>
        <taxon>Eukaryota</taxon>
        <taxon>Sar</taxon>
        <taxon>Alveolata</taxon>
        <taxon>Apicomplexa</taxon>
        <taxon>Aconoidasida</taxon>
        <taxon>Haemosporida</taxon>
        <taxon>Plasmodiidae</taxon>
        <taxon>Plasmodium</taxon>
        <taxon>Plasmodium (Haemamoeba)</taxon>
    </lineage>
</organism>
<dbReference type="OMA" id="YKRYHCI"/>
<dbReference type="OrthoDB" id="392883at2759"/>
<keyword evidence="2" id="KW-0472">Membrane</keyword>
<proteinExistence type="predicted"/>
<keyword evidence="2" id="KW-0812">Transmembrane</keyword>
<accession>A0A1J1GTR9</accession>
<feature type="region of interest" description="Disordered" evidence="1">
    <location>
        <begin position="90"/>
        <end position="112"/>
    </location>
</feature>
<feature type="signal peptide" evidence="3">
    <location>
        <begin position="1"/>
        <end position="21"/>
    </location>
</feature>
<evidence type="ECO:0000256" key="3">
    <source>
        <dbReference type="SAM" id="SignalP"/>
    </source>
</evidence>
<evidence type="ECO:0000256" key="2">
    <source>
        <dbReference type="SAM" id="Phobius"/>
    </source>
</evidence>
<feature type="compositionally biased region" description="Basic and acidic residues" evidence="1">
    <location>
        <begin position="90"/>
        <end position="106"/>
    </location>
</feature>
<protein>
    <recommendedName>
        <fullName evidence="6">Fam-b protein</fullName>
    </recommendedName>
</protein>
<dbReference type="Proteomes" id="UP000220797">
    <property type="component" value="Unassembled WGS sequence"/>
</dbReference>
<keyword evidence="2" id="KW-1133">Transmembrane helix</keyword>
<evidence type="ECO:0000313" key="4">
    <source>
        <dbReference type="EMBL" id="CRG95847.1"/>
    </source>
</evidence>
<comment type="caution">
    <text evidence="4">The sequence shown here is derived from an EMBL/GenBank/DDBJ whole genome shotgun (WGS) entry which is preliminary data.</text>
</comment>
<evidence type="ECO:0000256" key="1">
    <source>
        <dbReference type="SAM" id="MobiDB-lite"/>
    </source>
</evidence>
<name>A0A1J1GTR9_PLAGA</name>
<feature type="chain" id="PRO_5009618942" description="Fam-b protein" evidence="3">
    <location>
        <begin position="22"/>
        <end position="280"/>
    </location>
</feature>
<sequence>MKIYLIILNFIIFDFLNCVESTKISHNEVEEIGVSEQALKKLQELKKLELDLLIDIVKKDIYNKDTYTKYHCISSDYALFNKKDEISNYNKHENNNTEQNKEDSESIHNGQNKKSTSFINKITSFLGIFHYSNKNKISPKINIQEYNIKNEENDDKYSAETSALIHEQKPNSYMQLKGFSLIKKNNLFGSKESSNENAEIGNYGSFFFIFGTSNTDYPWACVCDPHQLIEYKKKKRTYVLCHNQIDMSIQNSDLICNYENFSYNIHLCYIFIFLIILIYM</sequence>
<dbReference type="EMBL" id="CVMV01000045">
    <property type="protein sequence ID" value="CRG95847.1"/>
    <property type="molecule type" value="Genomic_DNA"/>
</dbReference>
<keyword evidence="3" id="KW-0732">Signal</keyword>
<reference evidence="4" key="1">
    <citation type="submission" date="2015-04" db="EMBL/GenBank/DDBJ databases">
        <authorList>
            <consortium name="Pathogen Informatics"/>
        </authorList>
    </citation>
    <scope>NUCLEOTIDE SEQUENCE [LARGE SCALE GENOMIC DNA]</scope>
    <source>
        <strain evidence="4">8A</strain>
    </source>
</reference>